<evidence type="ECO:0000313" key="3">
    <source>
        <dbReference type="Proteomes" id="UP001139068"/>
    </source>
</evidence>
<feature type="transmembrane region" description="Helical" evidence="1">
    <location>
        <begin position="7"/>
        <end position="25"/>
    </location>
</feature>
<accession>A0ABS9YXY9</accession>
<keyword evidence="3" id="KW-1185">Reference proteome</keyword>
<evidence type="ECO:0000256" key="1">
    <source>
        <dbReference type="SAM" id="Phobius"/>
    </source>
</evidence>
<proteinExistence type="predicted"/>
<organism evidence="2 3">
    <name type="scientific">Candidatus Mycolicibacterium alkanivorans</name>
    <dbReference type="NCBI Taxonomy" id="2954114"/>
    <lineage>
        <taxon>Bacteria</taxon>
        <taxon>Bacillati</taxon>
        <taxon>Actinomycetota</taxon>
        <taxon>Actinomycetes</taxon>
        <taxon>Mycobacteriales</taxon>
        <taxon>Mycobacteriaceae</taxon>
        <taxon>Mycolicibacterium</taxon>
    </lineage>
</organism>
<comment type="caution">
    <text evidence="2">The sequence shown here is derived from an EMBL/GenBank/DDBJ whole genome shotgun (WGS) entry which is preliminary data.</text>
</comment>
<dbReference type="EMBL" id="JAIVFL010000001">
    <property type="protein sequence ID" value="MCI4676081.1"/>
    <property type="molecule type" value="Genomic_DNA"/>
</dbReference>
<reference evidence="2" key="1">
    <citation type="journal article" date="2022" name="ISME J.">
        <title>Identification of active gaseous-alkane degraders at natural gas seeps.</title>
        <authorList>
            <person name="Farhan Ul Haque M."/>
            <person name="Hernandez M."/>
            <person name="Crombie A.T."/>
            <person name="Murrell J.C."/>
        </authorList>
    </citation>
    <scope>NUCLEOTIDE SEQUENCE</scope>
    <source>
        <strain evidence="2">ANDR5</strain>
    </source>
</reference>
<keyword evidence="1" id="KW-0472">Membrane</keyword>
<keyword evidence="1" id="KW-0812">Transmembrane</keyword>
<keyword evidence="1" id="KW-1133">Transmembrane helix</keyword>
<sequence length="189" mass="20371">MMPSQQTVLAALAAGAVGFVVLFALGVGWPLAAGLGAGLALSVWFALGYLTPSDTEGELNDCFRQIDKTAARIRALSLRVSDRATAAALQSGCDGIPRMVELIRQRDVRVALPLAQRSLAYVTNVAGALDDYVDVQHSGDPEYLRLGREELKRLVDFTSQPDKDLSARQMDEYINSLTALNLNPPPELS</sequence>
<dbReference type="Proteomes" id="UP001139068">
    <property type="component" value="Unassembled WGS sequence"/>
</dbReference>
<evidence type="ECO:0008006" key="4">
    <source>
        <dbReference type="Google" id="ProtNLM"/>
    </source>
</evidence>
<dbReference type="RefSeq" id="WP_243072315.1">
    <property type="nucleotide sequence ID" value="NZ_JAIVFL010000001.1"/>
</dbReference>
<protein>
    <recommendedName>
        <fullName evidence="4">Secreted protein</fullName>
    </recommendedName>
</protein>
<gene>
    <name evidence="2" type="ORF">K9U37_14845</name>
</gene>
<name>A0ABS9YXY9_9MYCO</name>
<evidence type="ECO:0000313" key="2">
    <source>
        <dbReference type="EMBL" id="MCI4676081.1"/>
    </source>
</evidence>